<accession>A0A1J1GQM7</accession>
<feature type="region of interest" description="Disordered" evidence="1">
    <location>
        <begin position="504"/>
        <end position="526"/>
    </location>
</feature>
<evidence type="ECO:0000313" key="4">
    <source>
        <dbReference type="Proteomes" id="UP000220797"/>
    </source>
</evidence>
<sequence>MQKIYICLLLIVFIKKWEVFNSVNIKKVEYYYLFGSLNKTKNKYSLRKKENLFFFFNKNQNNNYNNNNYNSINKDNHIFSKIKKKLNLNKKKILSLKSINLSSKLKKNNQLKKKKNAHFSFIWNNIASYIKNKDDQKKKKCFLYNNEEPQLDPELYESLGGCLENDMKNNYFDTLIDCSEDDYNYDEEEFDTDDLSEETKRKKYYTYGRPFNDKDFNSEYVQKYYQHLPKYFENDNICSNKNFKKVYESNKIENLERNIREEDLYYPSVPINWKTYVCLFFDKKYNYENSSDKKIYDKFNRNIRHKFVMEFLSWVKLSTRIYQNTSKMLMLFNLKRNNNIYGNLFFFTSLNLHYAHLFMKSNPYVKLGLCEELYLYSYEGNNDHFLIGNFPNLFIETNYLLIKFFRPNKLKDINDLYEKHMRFYITSNMIFKLGVLKKVRKDNLKDLFLTPYQYLPITEEQTKKILNKFDNEFKIFEKCNSIEINKNYEIEKVEYDNNEEVKDNKHKKKKKYKKSELNKNEENEDTNDRYAERNYKKYTKNCLAELSIINCKSKEDAIEFLEKDPYTRCCFYDSIFFSEVAEVSPHVQYSEGYMPKIHSKLNYKYELDTNLNPSECLQDRPEFLENKSLKEKKLKSFEKVDFDLIDTFIKMKYTNKEVEYENYDIKENDIGIEANIKNEKDIKIKKKDDFLQKNQENNDEIFNEKYQRESQNNSIINKEYKKINEASNFLENNMVKKKYKKYKVKIVDYNNDYIDYICNVQRNKILYVKKKKKDNSIDKESKNEQSSNSIFNIFDILSKDMRNPNINKEKDIILIDNTLQFFDHIFFKDYLADFVYISLPPGEYIEDPYSIKDEKNYDFTIFNNSLATEDDFLKRRNFQPRFLKGIWLKKKHSKILFYDKQNNALLFGTGIDKTFSWNKKVDDKIMKRALLNMEIAYEKIRKGSSMLQNEVTIHQESDRTIKEYTDEYTSFQNRFTSVHNHLNSSEGYKDLKPPPGLEYLNPHIWEKTSDEHKKLILDTDKVQKIHSNFLKKVELYKASIDDDPFVQKVPSENDILSYSDKVDIEII</sequence>
<name>A0A1J1GQM7_PLAGA</name>
<keyword evidence="2" id="KW-0732">Signal</keyword>
<feature type="compositionally biased region" description="Basic and acidic residues" evidence="1">
    <location>
        <begin position="514"/>
        <end position="526"/>
    </location>
</feature>
<dbReference type="EMBL" id="CVMV01000017">
    <property type="protein sequence ID" value="CRG93591.1"/>
    <property type="molecule type" value="Genomic_DNA"/>
</dbReference>
<feature type="signal peptide" evidence="2">
    <location>
        <begin position="1"/>
        <end position="19"/>
    </location>
</feature>
<dbReference type="OrthoDB" id="332676at2759"/>
<dbReference type="RefSeq" id="XP_028526413.1">
    <property type="nucleotide sequence ID" value="XM_028674820.1"/>
</dbReference>
<keyword evidence="4" id="KW-1185">Reference proteome</keyword>
<reference evidence="3" key="1">
    <citation type="submission" date="2015-04" db="EMBL/GenBank/DDBJ databases">
        <authorList>
            <consortium name="Pathogen Informatics"/>
        </authorList>
    </citation>
    <scope>NUCLEOTIDE SEQUENCE [LARGE SCALE GENOMIC DNA]</scope>
    <source>
        <strain evidence="3">8A</strain>
    </source>
</reference>
<dbReference type="Proteomes" id="UP000220797">
    <property type="component" value="Unassembled WGS sequence"/>
</dbReference>
<proteinExistence type="predicted"/>
<dbReference type="VEuPathDB" id="PlasmoDB:PGAL8A_00129800"/>
<feature type="chain" id="PRO_5012385035" evidence="2">
    <location>
        <begin position="20"/>
        <end position="1067"/>
    </location>
</feature>
<evidence type="ECO:0000313" key="3">
    <source>
        <dbReference type="EMBL" id="CRG93591.1"/>
    </source>
</evidence>
<evidence type="ECO:0000256" key="1">
    <source>
        <dbReference type="SAM" id="MobiDB-lite"/>
    </source>
</evidence>
<feature type="compositionally biased region" description="Basic residues" evidence="1">
    <location>
        <begin position="504"/>
        <end position="513"/>
    </location>
</feature>
<evidence type="ECO:0000256" key="2">
    <source>
        <dbReference type="SAM" id="SignalP"/>
    </source>
</evidence>
<dbReference type="OMA" id="RFLKGIW"/>
<dbReference type="GeneID" id="39729823"/>
<gene>
    <name evidence="3" type="ORF">PGAL8A_00129800</name>
</gene>
<organism evidence="3 4">
    <name type="scientific">Plasmodium gallinaceum</name>
    <dbReference type="NCBI Taxonomy" id="5849"/>
    <lineage>
        <taxon>Eukaryota</taxon>
        <taxon>Sar</taxon>
        <taxon>Alveolata</taxon>
        <taxon>Apicomplexa</taxon>
        <taxon>Aconoidasida</taxon>
        <taxon>Haemosporida</taxon>
        <taxon>Plasmodiidae</taxon>
        <taxon>Plasmodium</taxon>
        <taxon>Plasmodium (Haemamoeba)</taxon>
    </lineage>
</organism>
<protein>
    <submittedName>
        <fullName evidence="3">Uncharacterized protein</fullName>
    </submittedName>
</protein>
<comment type="caution">
    <text evidence="3">The sequence shown here is derived from an EMBL/GenBank/DDBJ whole genome shotgun (WGS) entry which is preliminary data.</text>
</comment>
<dbReference type="AlphaFoldDB" id="A0A1J1GQM7"/>